<evidence type="ECO:0000256" key="2">
    <source>
        <dbReference type="ARBA" id="ARBA00022801"/>
    </source>
</evidence>
<reference evidence="4" key="1">
    <citation type="submission" date="2023-10" db="EMBL/GenBank/DDBJ databases">
        <title>Characterization and whole genome sequencing of a novel strain of Bergeyella porcorum QD2021 isolated from pig.</title>
        <authorList>
            <person name="Liu G."/>
            <person name="Chen C."/>
            <person name="Han X."/>
        </authorList>
    </citation>
    <scope>NUCLEOTIDE SEQUENCE</scope>
    <source>
        <strain evidence="4">QD2021</strain>
    </source>
</reference>
<keyword evidence="1" id="KW-0444">Lipid biosynthesis</keyword>
<organism evidence="4 5">
    <name type="scientific">Bergeyella porcorum</name>
    <dbReference type="NCBI Taxonomy" id="1735111"/>
    <lineage>
        <taxon>Bacteria</taxon>
        <taxon>Pseudomonadati</taxon>
        <taxon>Bacteroidota</taxon>
        <taxon>Flavobacteriia</taxon>
        <taxon>Flavobacteriales</taxon>
        <taxon>Weeksellaceae</taxon>
        <taxon>Bergeyella</taxon>
    </lineage>
</organism>
<proteinExistence type="predicted"/>
<dbReference type="Proteomes" id="UP001432059">
    <property type="component" value="Chromosome"/>
</dbReference>
<gene>
    <name evidence="4" type="ORF">BPO_0559</name>
</gene>
<sequence length="193" mass="22900">MNYLVHSYLSFSEEQIAGQFLQDFIRNSERSFFSEGIQQGIVLHRAIDTFTDQHPEIHLAKKLFSPLVRLYAGAFVDVAFDYFLANTLDESSLKTHSQRVYQAFRNYESVFPEMGKKVLRKMAEDDWLFNYRYLWGINFSMKNVLNKARYLDKDLPVFEVFLAHQSELKSHFDVFFPELEQHILQWHQALKLS</sequence>
<evidence type="ECO:0000256" key="3">
    <source>
        <dbReference type="ARBA" id="ARBA00023098"/>
    </source>
</evidence>
<protein>
    <submittedName>
        <fullName evidence="4">ACP phosphodiesterase</fullName>
    </submittedName>
</protein>
<dbReference type="RefSeq" id="WP_327984862.1">
    <property type="nucleotide sequence ID" value="NZ_CP136426.1"/>
</dbReference>
<dbReference type="EMBL" id="CP136426">
    <property type="protein sequence ID" value="WOC51206.1"/>
    <property type="molecule type" value="Genomic_DNA"/>
</dbReference>
<evidence type="ECO:0000313" key="4">
    <source>
        <dbReference type="EMBL" id="WOC51206.1"/>
    </source>
</evidence>
<dbReference type="PANTHER" id="PTHR38764">
    <property type="entry name" value="ACYL CARRIER PROTEIN PHOSPHODIESTERASE"/>
    <property type="match status" value="1"/>
</dbReference>
<dbReference type="KEGG" id="bpor:BPO_0559"/>
<keyword evidence="2" id="KW-0378">Hydrolase</keyword>
<dbReference type="AlphaFoldDB" id="A0AAU0F0W8"/>
<dbReference type="GO" id="GO:0008770">
    <property type="term" value="F:[acyl-carrier-protein] phosphodiesterase activity"/>
    <property type="evidence" value="ECO:0007669"/>
    <property type="project" value="InterPro"/>
</dbReference>
<dbReference type="GO" id="GO:0006633">
    <property type="term" value="P:fatty acid biosynthetic process"/>
    <property type="evidence" value="ECO:0007669"/>
    <property type="project" value="InterPro"/>
</dbReference>
<name>A0AAU0F0W8_9FLAO</name>
<dbReference type="PANTHER" id="PTHR38764:SF1">
    <property type="entry name" value="ACYL CARRIER PROTEIN PHOSPHODIESTERASE"/>
    <property type="match status" value="1"/>
</dbReference>
<keyword evidence="3" id="KW-0443">Lipid metabolism</keyword>
<evidence type="ECO:0000256" key="1">
    <source>
        <dbReference type="ARBA" id="ARBA00022516"/>
    </source>
</evidence>
<dbReference type="InterPro" id="IPR007431">
    <property type="entry name" value="ACP_PD"/>
</dbReference>
<keyword evidence="5" id="KW-1185">Reference proteome</keyword>
<dbReference type="Pfam" id="PF04336">
    <property type="entry name" value="ACP_PD"/>
    <property type="match status" value="1"/>
</dbReference>
<accession>A0AAU0F0W8</accession>
<evidence type="ECO:0000313" key="5">
    <source>
        <dbReference type="Proteomes" id="UP001432059"/>
    </source>
</evidence>